<dbReference type="CDD" id="cd03784">
    <property type="entry name" value="GT1_Gtf-like"/>
    <property type="match status" value="1"/>
</dbReference>
<protein>
    <recommendedName>
        <fullName evidence="5">Glycosyltransferase</fullName>
        <ecNumber evidence="5">2.4.1.-</ecNumber>
    </recommendedName>
</protein>
<dbReference type="InterPro" id="IPR002213">
    <property type="entry name" value="UDP_glucos_trans"/>
</dbReference>
<dbReference type="Pfam" id="PF00201">
    <property type="entry name" value="UDPGT"/>
    <property type="match status" value="1"/>
</dbReference>
<sequence length="437" mass="49088">MAKKGHHHHHDYFHIVMLPFMAQGHLIPFLELATKIHQTTYSSFKITIASTPLNIQHLIKHQNHNNDNIHFAELPFNPAQCGLPPNGENTANLHSIDEILKLIQASSSFEEPLSSLISKIKEEEGHPPLCIISDMFFGWANNVAKSPIFPIESPPVPTSIRCRDYQRITSSGGLTFEEVETLGLDLLRKYIHLPIWSVGPLRPLPLKGKETSMANEECIEWLNLKDERSVVYICFGSQNTISAFQMMALAEGLEKSETSFIWVVRPPLGFDINGEFNAHEWLPKGFEDRMKNAQKGFLVHQWGPQMKILSHKSIAAFLSHCGWNSVLESLSCGVPIIGWPLAAEQAYNAKMLEEELDVGVILTATVESVVSNEEVKNVIEMVMDQESGKGMIMKKKAKEIEVLMREATMEKGKVKGSSINAIDDFVRSILPTKTMHM</sequence>
<dbReference type="EMBL" id="JASCZI010060527">
    <property type="protein sequence ID" value="MED6133444.1"/>
    <property type="molecule type" value="Genomic_DNA"/>
</dbReference>
<evidence type="ECO:0000313" key="7">
    <source>
        <dbReference type="Proteomes" id="UP001341840"/>
    </source>
</evidence>
<keyword evidence="2 4" id="KW-0328">Glycosyltransferase</keyword>
<evidence type="ECO:0000256" key="5">
    <source>
        <dbReference type="RuleBase" id="RU362057"/>
    </source>
</evidence>
<keyword evidence="3 4" id="KW-0808">Transferase</keyword>
<evidence type="ECO:0000256" key="4">
    <source>
        <dbReference type="RuleBase" id="RU003718"/>
    </source>
</evidence>
<name>A0ABU6SBI1_9FABA</name>
<dbReference type="SUPFAM" id="SSF53756">
    <property type="entry name" value="UDP-Glycosyltransferase/glycogen phosphorylase"/>
    <property type="match status" value="1"/>
</dbReference>
<evidence type="ECO:0000256" key="2">
    <source>
        <dbReference type="ARBA" id="ARBA00022676"/>
    </source>
</evidence>
<dbReference type="PROSITE" id="PS00375">
    <property type="entry name" value="UDPGT"/>
    <property type="match status" value="1"/>
</dbReference>
<organism evidence="6 7">
    <name type="scientific">Stylosanthes scabra</name>
    <dbReference type="NCBI Taxonomy" id="79078"/>
    <lineage>
        <taxon>Eukaryota</taxon>
        <taxon>Viridiplantae</taxon>
        <taxon>Streptophyta</taxon>
        <taxon>Embryophyta</taxon>
        <taxon>Tracheophyta</taxon>
        <taxon>Spermatophyta</taxon>
        <taxon>Magnoliopsida</taxon>
        <taxon>eudicotyledons</taxon>
        <taxon>Gunneridae</taxon>
        <taxon>Pentapetalae</taxon>
        <taxon>rosids</taxon>
        <taxon>fabids</taxon>
        <taxon>Fabales</taxon>
        <taxon>Fabaceae</taxon>
        <taxon>Papilionoideae</taxon>
        <taxon>50 kb inversion clade</taxon>
        <taxon>dalbergioids sensu lato</taxon>
        <taxon>Dalbergieae</taxon>
        <taxon>Pterocarpus clade</taxon>
        <taxon>Stylosanthes</taxon>
    </lineage>
</organism>
<dbReference type="PANTHER" id="PTHR48047:SF107">
    <property type="entry name" value="UDP-GLYCOSYLTRANSFERASE 92A1-LIKE"/>
    <property type="match status" value="1"/>
</dbReference>
<evidence type="ECO:0000256" key="1">
    <source>
        <dbReference type="ARBA" id="ARBA00009995"/>
    </source>
</evidence>
<keyword evidence="7" id="KW-1185">Reference proteome</keyword>
<gene>
    <name evidence="6" type="ORF">PIB30_028368</name>
</gene>
<dbReference type="PANTHER" id="PTHR48047">
    <property type="entry name" value="GLYCOSYLTRANSFERASE"/>
    <property type="match status" value="1"/>
</dbReference>
<accession>A0ABU6SBI1</accession>
<comment type="caution">
    <text evidence="6">The sequence shown here is derived from an EMBL/GenBank/DDBJ whole genome shotgun (WGS) entry which is preliminary data.</text>
</comment>
<dbReference type="EC" id="2.4.1.-" evidence="5"/>
<proteinExistence type="inferred from homology"/>
<dbReference type="Gene3D" id="3.40.50.2000">
    <property type="entry name" value="Glycogen Phosphorylase B"/>
    <property type="match status" value="2"/>
</dbReference>
<evidence type="ECO:0000313" key="6">
    <source>
        <dbReference type="EMBL" id="MED6133444.1"/>
    </source>
</evidence>
<dbReference type="Proteomes" id="UP001341840">
    <property type="component" value="Unassembled WGS sequence"/>
</dbReference>
<dbReference type="InterPro" id="IPR035595">
    <property type="entry name" value="UDP_glycos_trans_CS"/>
</dbReference>
<reference evidence="6 7" key="1">
    <citation type="journal article" date="2023" name="Plants (Basel)">
        <title>Bridging the Gap: Combining Genomics and Transcriptomics Approaches to Understand Stylosanthes scabra, an Orphan Legume from the Brazilian Caatinga.</title>
        <authorList>
            <person name="Ferreira-Neto J.R.C."/>
            <person name="da Silva M.D."/>
            <person name="Binneck E."/>
            <person name="de Melo N.F."/>
            <person name="da Silva R.H."/>
            <person name="de Melo A.L.T.M."/>
            <person name="Pandolfi V."/>
            <person name="Bustamante F.O."/>
            <person name="Brasileiro-Vidal A.C."/>
            <person name="Benko-Iseppon A.M."/>
        </authorList>
    </citation>
    <scope>NUCLEOTIDE SEQUENCE [LARGE SCALE GENOMIC DNA]</scope>
    <source>
        <tissue evidence="6">Leaves</tissue>
    </source>
</reference>
<comment type="similarity">
    <text evidence="1 4">Belongs to the UDP-glycosyltransferase family.</text>
</comment>
<evidence type="ECO:0000256" key="3">
    <source>
        <dbReference type="ARBA" id="ARBA00022679"/>
    </source>
</evidence>